<feature type="transmembrane region" description="Helical" evidence="1">
    <location>
        <begin position="90"/>
        <end position="108"/>
    </location>
</feature>
<accession>A0ABS7TW77</accession>
<evidence type="ECO:0008006" key="4">
    <source>
        <dbReference type="Google" id="ProtNLM"/>
    </source>
</evidence>
<keyword evidence="1" id="KW-0472">Membrane</keyword>
<evidence type="ECO:0000256" key="1">
    <source>
        <dbReference type="SAM" id="Phobius"/>
    </source>
</evidence>
<evidence type="ECO:0000313" key="3">
    <source>
        <dbReference type="Proteomes" id="UP001139031"/>
    </source>
</evidence>
<reference evidence="2" key="1">
    <citation type="submission" date="2021-08" db="EMBL/GenBank/DDBJ databases">
        <authorList>
            <person name="Stevens D.C."/>
        </authorList>
    </citation>
    <scope>NUCLEOTIDE SEQUENCE</scope>
    <source>
        <strain evidence="2">DSM 53165</strain>
    </source>
</reference>
<feature type="transmembrane region" description="Helical" evidence="1">
    <location>
        <begin position="114"/>
        <end position="133"/>
    </location>
</feature>
<keyword evidence="3" id="KW-1185">Reference proteome</keyword>
<comment type="caution">
    <text evidence="2">The sequence shown here is derived from an EMBL/GenBank/DDBJ whole genome shotgun (WGS) entry which is preliminary data.</text>
</comment>
<gene>
    <name evidence="2" type="ORF">K7C98_24410</name>
</gene>
<dbReference type="RefSeq" id="WP_224194157.1">
    <property type="nucleotide sequence ID" value="NZ_JAIRAU010000031.1"/>
</dbReference>
<keyword evidence="1" id="KW-0812">Transmembrane</keyword>
<proteinExistence type="predicted"/>
<sequence>MSLLFAIVAVLQDLLVQVFAVLATGGVVAGIVRGLTTDDLPGYLVCLAVAVAGHWILVRRIRAGHRTIHVARAGSAEVGTRSPGHFVSDVLLILALSALLAAMQGPAWGTAERAGAVSMLVACLALSGLRVLLARAGHAD</sequence>
<organism evidence="2 3">
    <name type="scientific">Nannocystis pusilla</name>
    <dbReference type="NCBI Taxonomy" id="889268"/>
    <lineage>
        <taxon>Bacteria</taxon>
        <taxon>Pseudomonadati</taxon>
        <taxon>Myxococcota</taxon>
        <taxon>Polyangia</taxon>
        <taxon>Nannocystales</taxon>
        <taxon>Nannocystaceae</taxon>
        <taxon>Nannocystis</taxon>
    </lineage>
</organism>
<feature type="transmembrane region" description="Helical" evidence="1">
    <location>
        <begin position="40"/>
        <end position="58"/>
    </location>
</feature>
<name>A0ABS7TW77_9BACT</name>
<evidence type="ECO:0000313" key="2">
    <source>
        <dbReference type="EMBL" id="MBZ5712397.1"/>
    </source>
</evidence>
<dbReference type="EMBL" id="JAIRAU010000031">
    <property type="protein sequence ID" value="MBZ5712397.1"/>
    <property type="molecule type" value="Genomic_DNA"/>
</dbReference>
<dbReference type="Proteomes" id="UP001139031">
    <property type="component" value="Unassembled WGS sequence"/>
</dbReference>
<protein>
    <recommendedName>
        <fullName evidence="4">Integral membrane protein</fullName>
    </recommendedName>
</protein>
<keyword evidence="1" id="KW-1133">Transmembrane helix</keyword>